<keyword evidence="3" id="KW-1185">Reference proteome</keyword>
<evidence type="ECO:0000313" key="2">
    <source>
        <dbReference type="EMBL" id="KAF2905973.1"/>
    </source>
</evidence>
<dbReference type="InterPro" id="IPR032135">
    <property type="entry name" value="DUF4817"/>
</dbReference>
<feature type="domain" description="DUF4817" evidence="1">
    <location>
        <begin position="6"/>
        <end position="59"/>
    </location>
</feature>
<dbReference type="AlphaFoldDB" id="A0A8K0DMS0"/>
<evidence type="ECO:0000313" key="3">
    <source>
        <dbReference type="Proteomes" id="UP000801492"/>
    </source>
</evidence>
<comment type="caution">
    <text evidence="2">The sequence shown here is derived from an EMBL/GenBank/DDBJ whole genome shotgun (WGS) entry which is preliminary data.</text>
</comment>
<reference evidence="2" key="1">
    <citation type="submission" date="2019-08" db="EMBL/GenBank/DDBJ databases">
        <title>The genome of the North American firefly Photinus pyralis.</title>
        <authorList>
            <consortium name="Photinus pyralis genome working group"/>
            <person name="Fallon T.R."/>
            <person name="Sander Lower S.E."/>
            <person name="Weng J.-K."/>
        </authorList>
    </citation>
    <scope>NUCLEOTIDE SEQUENCE</scope>
    <source>
        <strain evidence="2">TRF0915ILg1</strain>
        <tissue evidence="2">Whole body</tissue>
    </source>
</reference>
<protein>
    <recommendedName>
        <fullName evidence="1">DUF4817 domain-containing protein</fullName>
    </recommendedName>
</protein>
<dbReference type="Pfam" id="PF16087">
    <property type="entry name" value="DUF4817"/>
    <property type="match status" value="1"/>
</dbReference>
<dbReference type="OrthoDB" id="6753189at2759"/>
<accession>A0A8K0DMS0</accession>
<gene>
    <name evidence="2" type="ORF">ILUMI_00204</name>
</gene>
<proteinExistence type="predicted"/>
<sequence>MAGYTNAEYVDMLKVLGACNDSARAAECLYRETFPNRHRHPDHKTIQNVETRVVETGCIAPKCFLYAGRPRSLTWRNSYCRMLGKILPPVHVCCQE</sequence>
<organism evidence="2 3">
    <name type="scientific">Ignelater luminosus</name>
    <name type="common">Cucubano</name>
    <name type="synonym">Pyrophorus luminosus</name>
    <dbReference type="NCBI Taxonomy" id="2038154"/>
    <lineage>
        <taxon>Eukaryota</taxon>
        <taxon>Metazoa</taxon>
        <taxon>Ecdysozoa</taxon>
        <taxon>Arthropoda</taxon>
        <taxon>Hexapoda</taxon>
        <taxon>Insecta</taxon>
        <taxon>Pterygota</taxon>
        <taxon>Neoptera</taxon>
        <taxon>Endopterygota</taxon>
        <taxon>Coleoptera</taxon>
        <taxon>Polyphaga</taxon>
        <taxon>Elateriformia</taxon>
        <taxon>Elateroidea</taxon>
        <taxon>Elateridae</taxon>
        <taxon>Agrypninae</taxon>
        <taxon>Pyrophorini</taxon>
        <taxon>Ignelater</taxon>
    </lineage>
</organism>
<dbReference type="Proteomes" id="UP000801492">
    <property type="component" value="Unassembled WGS sequence"/>
</dbReference>
<evidence type="ECO:0000259" key="1">
    <source>
        <dbReference type="Pfam" id="PF16087"/>
    </source>
</evidence>
<dbReference type="EMBL" id="VTPC01000391">
    <property type="protein sequence ID" value="KAF2905973.1"/>
    <property type="molecule type" value="Genomic_DNA"/>
</dbReference>
<name>A0A8K0DMS0_IGNLU</name>